<comment type="caution">
    <text evidence="1">The sequence shown here is derived from an EMBL/GenBank/DDBJ whole genome shotgun (WGS) entry which is preliminary data.</text>
</comment>
<dbReference type="AlphaFoldDB" id="A0A4Y3HVB8"/>
<reference evidence="1 2" key="1">
    <citation type="submission" date="2019-06" db="EMBL/GenBank/DDBJ databases">
        <title>Whole genome shotgun sequence of Vibrio inusitatus NBRC 102082.</title>
        <authorList>
            <person name="Hosoyama A."/>
            <person name="Uohara A."/>
            <person name="Ohji S."/>
            <person name="Ichikawa N."/>
        </authorList>
    </citation>
    <scope>NUCLEOTIDE SEQUENCE [LARGE SCALE GENOMIC DNA]</scope>
    <source>
        <strain evidence="1 2">NBRC 102082</strain>
    </source>
</reference>
<organism evidence="1 2">
    <name type="scientific">Vibrio inusitatus NBRC 102082</name>
    <dbReference type="NCBI Taxonomy" id="1219070"/>
    <lineage>
        <taxon>Bacteria</taxon>
        <taxon>Pseudomonadati</taxon>
        <taxon>Pseudomonadota</taxon>
        <taxon>Gammaproteobacteria</taxon>
        <taxon>Vibrionales</taxon>
        <taxon>Vibrionaceae</taxon>
        <taxon>Vibrio</taxon>
    </lineage>
</organism>
<evidence type="ECO:0000313" key="1">
    <source>
        <dbReference type="EMBL" id="GEA50935.1"/>
    </source>
</evidence>
<proteinExistence type="predicted"/>
<evidence type="ECO:0000313" key="2">
    <source>
        <dbReference type="Proteomes" id="UP000318717"/>
    </source>
</evidence>
<dbReference type="EMBL" id="BJLF01000007">
    <property type="protein sequence ID" value="GEA50935.1"/>
    <property type="molecule type" value="Genomic_DNA"/>
</dbReference>
<gene>
    <name evidence="1" type="ORF">VIN01S_17390</name>
</gene>
<keyword evidence="2" id="KW-1185">Reference proteome</keyword>
<accession>A0A4Y3HVB8</accession>
<dbReference type="Proteomes" id="UP000318717">
    <property type="component" value="Unassembled WGS sequence"/>
</dbReference>
<name>A0A4Y3HVB8_9VIBR</name>
<sequence length="45" mass="5141">MIKQKRFGLQGITVKLKPIRLTLYFQLNQGIKHANEMGKALLSDV</sequence>
<protein>
    <submittedName>
        <fullName evidence="1">Uncharacterized protein</fullName>
    </submittedName>
</protein>